<feature type="region of interest" description="Disordered" evidence="1">
    <location>
        <begin position="89"/>
        <end position="115"/>
    </location>
</feature>
<evidence type="ECO:0000256" key="1">
    <source>
        <dbReference type="SAM" id="MobiDB-lite"/>
    </source>
</evidence>
<protein>
    <submittedName>
        <fullName evidence="2">Uncharacterized protein</fullName>
    </submittedName>
</protein>
<dbReference type="EMBL" id="HACA01007418">
    <property type="protein sequence ID" value="CDW24779.1"/>
    <property type="molecule type" value="Transcribed_RNA"/>
</dbReference>
<proteinExistence type="predicted"/>
<organism evidence="2">
    <name type="scientific">Lepeophtheirus salmonis</name>
    <name type="common">Salmon louse</name>
    <name type="synonym">Caligus salmonis</name>
    <dbReference type="NCBI Taxonomy" id="72036"/>
    <lineage>
        <taxon>Eukaryota</taxon>
        <taxon>Metazoa</taxon>
        <taxon>Ecdysozoa</taxon>
        <taxon>Arthropoda</taxon>
        <taxon>Crustacea</taxon>
        <taxon>Multicrustacea</taxon>
        <taxon>Hexanauplia</taxon>
        <taxon>Copepoda</taxon>
        <taxon>Siphonostomatoida</taxon>
        <taxon>Caligidae</taxon>
        <taxon>Lepeophtheirus</taxon>
    </lineage>
</organism>
<name>A0A0K2TFH9_LEPSM</name>
<reference evidence="2" key="1">
    <citation type="submission" date="2014-05" db="EMBL/GenBank/DDBJ databases">
        <authorList>
            <person name="Chronopoulou M."/>
        </authorList>
    </citation>
    <scope>NUCLEOTIDE SEQUENCE</scope>
    <source>
        <tissue evidence="2">Whole organism</tissue>
    </source>
</reference>
<dbReference type="AlphaFoldDB" id="A0A0K2TFH9"/>
<evidence type="ECO:0000313" key="2">
    <source>
        <dbReference type="EMBL" id="CDW24779.1"/>
    </source>
</evidence>
<sequence length="115" mass="11950">MIGQKSDAFLASSFFGIRVVLPLTKSTGNQSVSVNTHKTSLILFRHTVRSSSNKTPSGPAGEGFPSSAALISFTVILCQPDLDCKAGRLSSTDGAAKKSSHHFLSEGSTPPALGT</sequence>
<accession>A0A0K2TFH9</accession>